<dbReference type="SUPFAM" id="SSF49777">
    <property type="entry name" value="PEBP-like"/>
    <property type="match status" value="1"/>
</dbReference>
<dbReference type="EMBL" id="SPLM01000003">
    <property type="protein sequence ID" value="TMW67804.1"/>
    <property type="molecule type" value="Genomic_DNA"/>
</dbReference>
<dbReference type="InterPro" id="IPR035810">
    <property type="entry name" value="PEBP_euk"/>
</dbReference>
<dbReference type="InterPro" id="IPR008914">
    <property type="entry name" value="PEBP"/>
</dbReference>
<organism evidence="1 2">
    <name type="scientific">Pythium oligandrum</name>
    <name type="common">Mycoparasitic fungus</name>
    <dbReference type="NCBI Taxonomy" id="41045"/>
    <lineage>
        <taxon>Eukaryota</taxon>
        <taxon>Sar</taxon>
        <taxon>Stramenopiles</taxon>
        <taxon>Oomycota</taxon>
        <taxon>Peronosporomycetes</taxon>
        <taxon>Pythiales</taxon>
        <taxon>Pythiaceae</taxon>
        <taxon>Pythium</taxon>
    </lineage>
</organism>
<dbReference type="PANTHER" id="PTHR11362:SF82">
    <property type="entry name" value="PHOSPHATIDYLETHANOLAMINE-BINDING PROTEIN 4"/>
    <property type="match status" value="1"/>
</dbReference>
<accession>A0A8K1CR98</accession>
<proteinExistence type="predicted"/>
<name>A0A8K1CR98_PYTOL</name>
<reference evidence="1" key="1">
    <citation type="submission" date="2019-03" db="EMBL/GenBank/DDBJ databases">
        <title>Long read genome sequence of the mycoparasitic Pythium oligandrum ATCC 38472 isolated from sugarbeet rhizosphere.</title>
        <authorList>
            <person name="Gaulin E."/>
        </authorList>
    </citation>
    <scope>NUCLEOTIDE SEQUENCE</scope>
    <source>
        <strain evidence="1">ATCC 38472_TT</strain>
    </source>
</reference>
<dbReference type="AlphaFoldDB" id="A0A8K1CR98"/>
<dbReference type="Proteomes" id="UP000794436">
    <property type="component" value="Unassembled WGS sequence"/>
</dbReference>
<gene>
    <name evidence="1" type="ORF">Poli38472_007476</name>
</gene>
<dbReference type="OrthoDB" id="2153661at2759"/>
<dbReference type="Pfam" id="PF01161">
    <property type="entry name" value="PBP"/>
    <property type="match status" value="1"/>
</dbReference>
<comment type="caution">
    <text evidence="1">The sequence shown here is derived from an EMBL/GenBank/DDBJ whole genome shotgun (WGS) entry which is preliminary data.</text>
</comment>
<protein>
    <submittedName>
        <fullName evidence="1">Uncharacterized protein</fullName>
    </submittedName>
</protein>
<dbReference type="PANTHER" id="PTHR11362">
    <property type="entry name" value="PHOSPHATIDYLETHANOLAMINE-BINDING PROTEIN"/>
    <property type="match status" value="1"/>
</dbReference>
<evidence type="ECO:0000313" key="2">
    <source>
        <dbReference type="Proteomes" id="UP000794436"/>
    </source>
</evidence>
<dbReference type="InterPro" id="IPR036610">
    <property type="entry name" value="PEBP-like_sf"/>
</dbReference>
<keyword evidence="2" id="KW-1185">Reference proteome</keyword>
<dbReference type="Gene3D" id="3.90.280.10">
    <property type="entry name" value="PEBP-like"/>
    <property type="match status" value="1"/>
</dbReference>
<sequence length="197" mass="21355">MVIRGVAPPAGAKPHTVLAPVQAPADPSASEDFFHLLSTLDGDFVLGELRADAAAFSLTFGERRVAPGAYIPVIQAGNAPTVQATQDGVFTWVLLDIDATNAPFLHAITSNIQSGTTDNQVAVVSYFPVLPSSGAHRYVSLLFKQQEVAPRDHFSGHEEEFQARRPTFDVSAYAQREQLDFVAYSYFYSTPAQPTEL</sequence>
<evidence type="ECO:0000313" key="1">
    <source>
        <dbReference type="EMBL" id="TMW67804.1"/>
    </source>
</evidence>